<feature type="transmembrane region" description="Helical" evidence="5">
    <location>
        <begin position="6"/>
        <end position="26"/>
    </location>
</feature>
<dbReference type="SUPFAM" id="SSF144232">
    <property type="entry name" value="HIT/MYND zinc finger-like"/>
    <property type="match status" value="1"/>
</dbReference>
<dbReference type="InterPro" id="IPR002893">
    <property type="entry name" value="Znf_MYND"/>
</dbReference>
<dbReference type="PROSITE" id="PS50865">
    <property type="entry name" value="ZF_MYND_2"/>
    <property type="match status" value="1"/>
</dbReference>
<evidence type="ECO:0000313" key="7">
    <source>
        <dbReference type="EMBL" id="KAF5329311.1"/>
    </source>
</evidence>
<evidence type="ECO:0000259" key="6">
    <source>
        <dbReference type="PROSITE" id="PS50865"/>
    </source>
</evidence>
<evidence type="ECO:0000256" key="2">
    <source>
        <dbReference type="ARBA" id="ARBA00022771"/>
    </source>
</evidence>
<evidence type="ECO:0000313" key="8">
    <source>
        <dbReference type="Proteomes" id="UP000567179"/>
    </source>
</evidence>
<dbReference type="OrthoDB" id="432970at2759"/>
<keyword evidence="3" id="KW-0862">Zinc</keyword>
<dbReference type="EMBL" id="JAACJJ010000002">
    <property type="protein sequence ID" value="KAF5329311.1"/>
    <property type="molecule type" value="Genomic_DNA"/>
</dbReference>
<proteinExistence type="predicted"/>
<keyword evidence="5" id="KW-0472">Membrane</keyword>
<evidence type="ECO:0000256" key="4">
    <source>
        <dbReference type="PROSITE-ProRule" id="PRU00134"/>
    </source>
</evidence>
<keyword evidence="1" id="KW-0479">Metal-binding</keyword>
<dbReference type="Gene3D" id="6.10.140.2220">
    <property type="match status" value="1"/>
</dbReference>
<dbReference type="Proteomes" id="UP000567179">
    <property type="component" value="Unassembled WGS sequence"/>
</dbReference>
<evidence type="ECO:0000256" key="5">
    <source>
        <dbReference type="SAM" id="Phobius"/>
    </source>
</evidence>
<organism evidence="7 8">
    <name type="scientific">Psilocybe cf. subviscida</name>
    <dbReference type="NCBI Taxonomy" id="2480587"/>
    <lineage>
        <taxon>Eukaryota</taxon>
        <taxon>Fungi</taxon>
        <taxon>Dikarya</taxon>
        <taxon>Basidiomycota</taxon>
        <taxon>Agaricomycotina</taxon>
        <taxon>Agaricomycetes</taxon>
        <taxon>Agaricomycetidae</taxon>
        <taxon>Agaricales</taxon>
        <taxon>Agaricineae</taxon>
        <taxon>Strophariaceae</taxon>
        <taxon>Psilocybe</taxon>
    </lineage>
</organism>
<feature type="domain" description="MYND-type" evidence="6">
    <location>
        <begin position="468"/>
        <end position="513"/>
    </location>
</feature>
<keyword evidence="5" id="KW-1133">Transmembrane helix</keyword>
<comment type="caution">
    <text evidence="7">The sequence shown here is derived from an EMBL/GenBank/DDBJ whole genome shotgun (WGS) entry which is preliminary data.</text>
</comment>
<sequence length="594" mass="65319">MPKMVFIALLGGGIFVKISVLVYLFFRGAHLLLPSNTSNPSIQSLIFKKGLFTMSDQQLVDAFNALPRKEKSPAGAGPNNWHFDVRYISLTPPSHILTLVQPKSGFFHTERLPVGGDALEYFPETPIEAAHEVAKAVLRAFVDTLGLKTHLGDKAPAAFGPWALSTQDKDFAAAVSAEFKRIGVTARELLTVRIAADMTNKAAQRAFDGFFRQLKTTTGFGEVESLLLTTPDSIKFYPERRKKAHALVPHAGVEVDDMDVLQYAQEMSAVVPPRSQNFMDISHLSDNLPKMIVGIRNRVLTQPEAVIRRKADEGDAEAAFDYGLRLYVGLGCATNRALSRHYLVKAILSPTGSDECKAAAHGVLISWNVKQGEDSLRSRYLFAGAYHANEAAILCRKIAPSKDVQSSPAVLHFMFNVFERFSAQVPQLHLSCKDGVQALEERKAQLAEEDAEMDRKRTEKPNRYQCANKGCGVGANTGKMLSQCAGKCDSDRKPSYCSKACQKEDWPHHKPFCKPGAQSSLAGAGVASSSRYSIENFSVPSGSQTRYSRPGAYQMAWPGGRDKDPVTVSSSTMTPDFMKEVKTEIEQLMASRKY</sequence>
<dbReference type="GO" id="GO:0008270">
    <property type="term" value="F:zinc ion binding"/>
    <property type="evidence" value="ECO:0007669"/>
    <property type="project" value="UniProtKB-KW"/>
</dbReference>
<protein>
    <recommendedName>
        <fullName evidence="6">MYND-type domain-containing protein</fullName>
    </recommendedName>
</protein>
<dbReference type="AlphaFoldDB" id="A0A8H5BUK9"/>
<accession>A0A8H5BUK9</accession>
<evidence type="ECO:0000256" key="3">
    <source>
        <dbReference type="ARBA" id="ARBA00022833"/>
    </source>
</evidence>
<reference evidence="7 8" key="1">
    <citation type="journal article" date="2020" name="ISME J.">
        <title>Uncovering the hidden diversity of litter-decomposition mechanisms in mushroom-forming fungi.</title>
        <authorList>
            <person name="Floudas D."/>
            <person name="Bentzer J."/>
            <person name="Ahren D."/>
            <person name="Johansson T."/>
            <person name="Persson P."/>
            <person name="Tunlid A."/>
        </authorList>
    </citation>
    <scope>NUCLEOTIDE SEQUENCE [LARGE SCALE GENOMIC DNA]</scope>
    <source>
        <strain evidence="7 8">CBS 101986</strain>
    </source>
</reference>
<keyword evidence="8" id="KW-1185">Reference proteome</keyword>
<keyword evidence="2 4" id="KW-0863">Zinc-finger</keyword>
<keyword evidence="5" id="KW-0812">Transmembrane</keyword>
<dbReference type="Pfam" id="PF01753">
    <property type="entry name" value="zf-MYND"/>
    <property type="match status" value="1"/>
</dbReference>
<name>A0A8H5BUK9_9AGAR</name>
<gene>
    <name evidence="7" type="ORF">D9619_009394</name>
</gene>
<evidence type="ECO:0000256" key="1">
    <source>
        <dbReference type="ARBA" id="ARBA00022723"/>
    </source>
</evidence>